<evidence type="ECO:0000256" key="2">
    <source>
        <dbReference type="SAM" id="SignalP"/>
    </source>
</evidence>
<keyword evidence="2" id="KW-0732">Signal</keyword>
<keyword evidence="4" id="KW-1185">Reference proteome</keyword>
<comment type="caution">
    <text evidence="3">The sequence shown here is derived from an EMBL/GenBank/DDBJ whole genome shotgun (WGS) entry which is preliminary data.</text>
</comment>
<protein>
    <submittedName>
        <fullName evidence="3">Uncharacterized protein</fullName>
    </submittedName>
</protein>
<proteinExistence type="predicted"/>
<sequence length="162" mass="17337">MKSRILTTLLAALTAVAAHESSTEQTVKRYESNPAVILDMKQNPFLTIPQPATHVQEGIDSPQIITPAVPDSYIWQLEGIYEAASSGPHSFSIGEGHKAVISFGITPELSADMTANYANAVPLSDKPLTFDLVQGKQSGGAPQGNKELTEQTAAEERQKFGS</sequence>
<evidence type="ECO:0000313" key="3">
    <source>
        <dbReference type="EMBL" id="KAF8004659.1"/>
    </source>
</evidence>
<dbReference type="EMBL" id="JACBPP010000001">
    <property type="protein sequence ID" value="KAF8004659.1"/>
    <property type="molecule type" value="Genomic_DNA"/>
</dbReference>
<organism evidence="3 4">
    <name type="scientific">Metschnikowia pulcherrima</name>
    <dbReference type="NCBI Taxonomy" id="27326"/>
    <lineage>
        <taxon>Eukaryota</taxon>
        <taxon>Fungi</taxon>
        <taxon>Dikarya</taxon>
        <taxon>Ascomycota</taxon>
        <taxon>Saccharomycotina</taxon>
        <taxon>Pichiomycetes</taxon>
        <taxon>Metschnikowiaceae</taxon>
        <taxon>Metschnikowia</taxon>
    </lineage>
</organism>
<feature type="signal peptide" evidence="2">
    <location>
        <begin position="1"/>
        <end position="18"/>
    </location>
</feature>
<name>A0A8H7GVT9_9ASCO</name>
<dbReference type="Proteomes" id="UP000649328">
    <property type="component" value="Unassembled WGS sequence"/>
</dbReference>
<gene>
    <name evidence="3" type="ORF">HF325_000116</name>
</gene>
<evidence type="ECO:0000256" key="1">
    <source>
        <dbReference type="SAM" id="MobiDB-lite"/>
    </source>
</evidence>
<feature type="chain" id="PRO_5034244037" evidence="2">
    <location>
        <begin position="19"/>
        <end position="162"/>
    </location>
</feature>
<reference evidence="3" key="1">
    <citation type="submission" date="2020-10" db="EMBL/GenBank/DDBJ databases">
        <title>The Whole-Genome Sequence of Metschnikowia persimmonesis, a Novel Endophytic Yeast Species Isolated from Medicinal Plant Diospyros kaki Thumb.</title>
        <authorList>
            <person name="Rahmat E."/>
            <person name="Kang Y."/>
        </authorList>
    </citation>
    <scope>NUCLEOTIDE SEQUENCE</scope>
    <source>
        <strain evidence="3">KIOM G15050</strain>
    </source>
</reference>
<dbReference type="AlphaFoldDB" id="A0A8H7GVT9"/>
<feature type="region of interest" description="Disordered" evidence="1">
    <location>
        <begin position="134"/>
        <end position="162"/>
    </location>
</feature>
<evidence type="ECO:0000313" key="4">
    <source>
        <dbReference type="Proteomes" id="UP000649328"/>
    </source>
</evidence>
<accession>A0A8H7GVT9</accession>